<dbReference type="AlphaFoldDB" id="A0A0F9T0V8"/>
<accession>A0A0F9T0V8</accession>
<reference evidence="1" key="1">
    <citation type="journal article" date="2015" name="Nature">
        <title>Complex archaea that bridge the gap between prokaryotes and eukaryotes.</title>
        <authorList>
            <person name="Spang A."/>
            <person name="Saw J.H."/>
            <person name="Jorgensen S.L."/>
            <person name="Zaremba-Niedzwiedzka K."/>
            <person name="Martijn J."/>
            <person name="Lind A.E."/>
            <person name="van Eijk R."/>
            <person name="Schleper C."/>
            <person name="Guy L."/>
            <person name="Ettema T.J."/>
        </authorList>
    </citation>
    <scope>NUCLEOTIDE SEQUENCE</scope>
</reference>
<evidence type="ECO:0000313" key="1">
    <source>
        <dbReference type="EMBL" id="KKN74880.1"/>
    </source>
</evidence>
<protein>
    <submittedName>
        <fullName evidence="1">Uncharacterized protein</fullName>
    </submittedName>
</protein>
<name>A0A0F9T0V8_9ZZZZ</name>
<proteinExistence type="predicted"/>
<dbReference type="EMBL" id="LAZR01000319">
    <property type="protein sequence ID" value="KKN74880.1"/>
    <property type="molecule type" value="Genomic_DNA"/>
</dbReference>
<organism evidence="1">
    <name type="scientific">marine sediment metagenome</name>
    <dbReference type="NCBI Taxonomy" id="412755"/>
    <lineage>
        <taxon>unclassified sequences</taxon>
        <taxon>metagenomes</taxon>
        <taxon>ecological metagenomes</taxon>
    </lineage>
</organism>
<comment type="caution">
    <text evidence="1">The sequence shown here is derived from an EMBL/GenBank/DDBJ whole genome shotgun (WGS) entry which is preliminary data.</text>
</comment>
<sequence>MDETKQTITYAEPFSEGKDNTLLNGAKLSEEDAKHFFPDIELPYRH</sequence>
<gene>
    <name evidence="1" type="ORF">LCGC14_0386290</name>
</gene>